<sequence length="184" mass="20993">MEDAYGKSTEEECAEAQIKLEPGSTEMEGHPCRGSPEEKALTFELVSRHFGMPINQAAKKLNVGLTVLKKRCRELGIPRWPHRKLKSLQMLIDNVQELGQETEQVDGQRTGRVVEMLEQTKKLIEERPEENLDKKTRELRQACYKMKFERKRLMDHGAAAAGDGLNQNDSACLDWSLNSVQRQV</sequence>
<dbReference type="AlphaFoldDB" id="A0A5J9UYZ0"/>
<reference evidence="8 9" key="1">
    <citation type="journal article" date="2019" name="Sci. Rep.">
        <title>A high-quality genome of Eragrostis curvula grass provides insights into Poaceae evolution and supports new strategies to enhance forage quality.</title>
        <authorList>
            <person name="Carballo J."/>
            <person name="Santos B.A.C.M."/>
            <person name="Zappacosta D."/>
            <person name="Garbus I."/>
            <person name="Selva J.P."/>
            <person name="Gallo C.A."/>
            <person name="Diaz A."/>
            <person name="Albertini E."/>
            <person name="Caccamo M."/>
            <person name="Echenique V."/>
        </authorList>
    </citation>
    <scope>NUCLEOTIDE SEQUENCE [LARGE SCALE GENOMIC DNA]</scope>
    <source>
        <strain evidence="9">cv. Victoria</strain>
        <tissue evidence="8">Leaf</tissue>
    </source>
</reference>
<keyword evidence="6" id="KW-0539">Nucleus</keyword>
<dbReference type="Gramene" id="TVU28504">
    <property type="protein sequence ID" value="TVU28504"/>
    <property type="gene ID" value="EJB05_20023"/>
</dbReference>
<feature type="non-terminal residue" evidence="8">
    <location>
        <position position="1"/>
    </location>
</feature>
<evidence type="ECO:0000256" key="5">
    <source>
        <dbReference type="ARBA" id="ARBA00023163"/>
    </source>
</evidence>
<feature type="domain" description="RWP-RK" evidence="7">
    <location>
        <begin position="24"/>
        <end position="108"/>
    </location>
</feature>
<dbReference type="Proteomes" id="UP000324897">
    <property type="component" value="Chromosome 1"/>
</dbReference>
<keyword evidence="3" id="KW-0175">Coiled coil</keyword>
<dbReference type="PANTHER" id="PTHR46373">
    <property type="entry name" value="PROTEIN RKD4"/>
    <property type="match status" value="1"/>
</dbReference>
<evidence type="ECO:0000259" key="7">
    <source>
        <dbReference type="PROSITE" id="PS51519"/>
    </source>
</evidence>
<dbReference type="InterPro" id="IPR044607">
    <property type="entry name" value="RKD-like"/>
</dbReference>
<evidence type="ECO:0000256" key="6">
    <source>
        <dbReference type="ARBA" id="ARBA00023242"/>
    </source>
</evidence>
<evidence type="ECO:0000313" key="8">
    <source>
        <dbReference type="EMBL" id="TVU28504.1"/>
    </source>
</evidence>
<keyword evidence="5" id="KW-0804">Transcription</keyword>
<evidence type="ECO:0000256" key="2">
    <source>
        <dbReference type="ARBA" id="ARBA00023015"/>
    </source>
</evidence>
<protein>
    <recommendedName>
        <fullName evidence="7">RWP-RK domain-containing protein</fullName>
    </recommendedName>
</protein>
<proteinExistence type="predicted"/>
<dbReference type="InterPro" id="IPR003035">
    <property type="entry name" value="RWP-RK_dom"/>
</dbReference>
<dbReference type="PROSITE" id="PS51519">
    <property type="entry name" value="RWP_RK"/>
    <property type="match status" value="1"/>
</dbReference>
<name>A0A5J9UYZ0_9POAL</name>
<keyword evidence="2" id="KW-0805">Transcription regulation</keyword>
<evidence type="ECO:0000256" key="1">
    <source>
        <dbReference type="ARBA" id="ARBA00004049"/>
    </source>
</evidence>
<gene>
    <name evidence="8" type="ORF">EJB05_20023</name>
</gene>
<keyword evidence="9" id="KW-1185">Reference proteome</keyword>
<comment type="function">
    <text evidence="1">Putative transcription factor.</text>
</comment>
<organism evidence="8 9">
    <name type="scientific">Eragrostis curvula</name>
    <name type="common">weeping love grass</name>
    <dbReference type="NCBI Taxonomy" id="38414"/>
    <lineage>
        <taxon>Eukaryota</taxon>
        <taxon>Viridiplantae</taxon>
        <taxon>Streptophyta</taxon>
        <taxon>Embryophyta</taxon>
        <taxon>Tracheophyta</taxon>
        <taxon>Spermatophyta</taxon>
        <taxon>Magnoliopsida</taxon>
        <taxon>Liliopsida</taxon>
        <taxon>Poales</taxon>
        <taxon>Poaceae</taxon>
        <taxon>PACMAD clade</taxon>
        <taxon>Chloridoideae</taxon>
        <taxon>Eragrostideae</taxon>
        <taxon>Eragrostidinae</taxon>
        <taxon>Eragrostis</taxon>
    </lineage>
</organism>
<comment type="caution">
    <text evidence="8">The sequence shown here is derived from an EMBL/GenBank/DDBJ whole genome shotgun (WGS) entry which is preliminary data.</text>
</comment>
<evidence type="ECO:0000256" key="3">
    <source>
        <dbReference type="ARBA" id="ARBA00023054"/>
    </source>
</evidence>
<keyword evidence="4" id="KW-0238">DNA-binding</keyword>
<dbReference type="OrthoDB" id="6270329at2759"/>
<evidence type="ECO:0000256" key="4">
    <source>
        <dbReference type="ARBA" id="ARBA00023125"/>
    </source>
</evidence>
<dbReference type="GO" id="GO:0003677">
    <property type="term" value="F:DNA binding"/>
    <property type="evidence" value="ECO:0007669"/>
    <property type="project" value="UniProtKB-KW"/>
</dbReference>
<evidence type="ECO:0000313" key="9">
    <source>
        <dbReference type="Proteomes" id="UP000324897"/>
    </source>
</evidence>
<accession>A0A5J9UYZ0</accession>
<dbReference type="GO" id="GO:0003700">
    <property type="term" value="F:DNA-binding transcription factor activity"/>
    <property type="evidence" value="ECO:0007669"/>
    <property type="project" value="InterPro"/>
</dbReference>
<dbReference type="PANTHER" id="PTHR46373:SF29">
    <property type="entry name" value="RWP-RK DOMAIN-CONTAINING PROTEIN"/>
    <property type="match status" value="1"/>
</dbReference>
<dbReference type="EMBL" id="RWGY01000011">
    <property type="protein sequence ID" value="TVU28504.1"/>
    <property type="molecule type" value="Genomic_DNA"/>
</dbReference>
<dbReference type="Pfam" id="PF02042">
    <property type="entry name" value="RWP-RK"/>
    <property type="match status" value="1"/>
</dbReference>